<gene>
    <name evidence="4" type="ORF">ILEXP_LOCUS19051</name>
</gene>
<keyword evidence="5" id="KW-1185">Reference proteome</keyword>
<keyword evidence="2" id="KW-0472">Membrane</keyword>
<evidence type="ECO:0000259" key="3">
    <source>
        <dbReference type="Pfam" id="PF20167"/>
    </source>
</evidence>
<sequence>MAGGVAAPPKKRKVIDKGKSSNVDKRFYNDAAEKTSQVRDKVIDMSPDLIAKILEVPRPLISENTIVYPYKKKEQVPEIGKVIDEICDIPIVWVDKNTKIGQKNLGLSYRMLNRIILCNINPRGHIVDFGSDRAQLLYAIGTGVCIDLSFYIFNLIYNASKVMDRRQNLPFPILITKILRHSGVAFQPSDVVMHAMSLINEGTLKKSLGQAESSHCSNCAPPSSGQSEIVHETDTHV</sequence>
<protein>
    <recommendedName>
        <fullName evidence="3">Putative plant transposon protein domain-containing protein</fullName>
    </recommendedName>
</protein>
<name>A0ABC8S8Y0_9AQUA</name>
<dbReference type="Pfam" id="PF20167">
    <property type="entry name" value="Transposase_32"/>
    <property type="match status" value="1"/>
</dbReference>
<feature type="compositionally biased region" description="Polar residues" evidence="1">
    <location>
        <begin position="215"/>
        <end position="227"/>
    </location>
</feature>
<evidence type="ECO:0000256" key="1">
    <source>
        <dbReference type="SAM" id="MobiDB-lite"/>
    </source>
</evidence>
<comment type="caution">
    <text evidence="4">The sequence shown here is derived from an EMBL/GenBank/DDBJ whole genome shotgun (WGS) entry which is preliminary data.</text>
</comment>
<feature type="region of interest" description="Disordered" evidence="1">
    <location>
        <begin position="215"/>
        <end position="237"/>
    </location>
</feature>
<reference evidence="4 5" key="1">
    <citation type="submission" date="2024-02" db="EMBL/GenBank/DDBJ databases">
        <authorList>
            <person name="Vignale AGUSTIN F."/>
            <person name="Sosa J E."/>
            <person name="Modenutti C."/>
        </authorList>
    </citation>
    <scope>NUCLEOTIDE SEQUENCE [LARGE SCALE GENOMIC DNA]</scope>
</reference>
<evidence type="ECO:0000313" key="5">
    <source>
        <dbReference type="Proteomes" id="UP001642360"/>
    </source>
</evidence>
<evidence type="ECO:0000313" key="4">
    <source>
        <dbReference type="EMBL" id="CAK9150897.1"/>
    </source>
</evidence>
<proteinExistence type="predicted"/>
<accession>A0ABC8S8Y0</accession>
<dbReference type="EMBL" id="CAUOFW020002070">
    <property type="protein sequence ID" value="CAK9150897.1"/>
    <property type="molecule type" value="Genomic_DNA"/>
</dbReference>
<feature type="domain" description="Putative plant transposon protein" evidence="3">
    <location>
        <begin position="25"/>
        <end position="184"/>
    </location>
</feature>
<organism evidence="4 5">
    <name type="scientific">Ilex paraguariensis</name>
    <name type="common">yerba mate</name>
    <dbReference type="NCBI Taxonomy" id="185542"/>
    <lineage>
        <taxon>Eukaryota</taxon>
        <taxon>Viridiplantae</taxon>
        <taxon>Streptophyta</taxon>
        <taxon>Embryophyta</taxon>
        <taxon>Tracheophyta</taxon>
        <taxon>Spermatophyta</taxon>
        <taxon>Magnoliopsida</taxon>
        <taxon>eudicotyledons</taxon>
        <taxon>Gunneridae</taxon>
        <taxon>Pentapetalae</taxon>
        <taxon>asterids</taxon>
        <taxon>campanulids</taxon>
        <taxon>Aquifoliales</taxon>
        <taxon>Aquifoliaceae</taxon>
        <taxon>Ilex</taxon>
    </lineage>
</organism>
<evidence type="ECO:0000256" key="2">
    <source>
        <dbReference type="SAM" id="Phobius"/>
    </source>
</evidence>
<keyword evidence="2" id="KW-0812">Transmembrane</keyword>
<feature type="region of interest" description="Disordered" evidence="1">
    <location>
        <begin position="1"/>
        <end position="20"/>
    </location>
</feature>
<dbReference type="InterPro" id="IPR046796">
    <property type="entry name" value="Transposase_32_dom"/>
</dbReference>
<dbReference type="Proteomes" id="UP001642360">
    <property type="component" value="Unassembled WGS sequence"/>
</dbReference>
<keyword evidence="2" id="KW-1133">Transmembrane helix</keyword>
<dbReference type="AlphaFoldDB" id="A0ABC8S8Y0"/>
<feature type="transmembrane region" description="Helical" evidence="2">
    <location>
        <begin position="136"/>
        <end position="157"/>
    </location>
</feature>